<gene>
    <name evidence="2" type="ORF">GB996_10650</name>
</gene>
<dbReference type="RefSeq" id="WP_155587646.1">
    <property type="nucleotide sequence ID" value="NZ_WFKQ01000012.1"/>
</dbReference>
<dbReference type="Gene3D" id="3.60.15.10">
    <property type="entry name" value="Ribonuclease Z/Hydroxyacylglutathione hydrolase-like"/>
    <property type="match status" value="1"/>
</dbReference>
<protein>
    <submittedName>
        <fullName evidence="2">MBL fold metallo-hydrolase</fullName>
    </submittedName>
</protein>
<evidence type="ECO:0000259" key="1">
    <source>
        <dbReference type="SMART" id="SM00849"/>
    </source>
</evidence>
<dbReference type="SMART" id="SM00849">
    <property type="entry name" value="Lactamase_B"/>
    <property type="match status" value="1"/>
</dbReference>
<sequence>MSLQQIVGIKGYIQTTYLAVYPDKLLLLDAGCRADVDTILSYITDTLQRPIHQLKTVVVTHMHPDHAGGAAILRQKTGCQIITSAKAATWYKGLSGRKQHLKDLALTYYVASRRAKPLINQWYNPVVSADVIAEEGDRVVGFEDWVILQTPGHTSCDISLWHPDTKQAYTGDLVLKINNKVVSPLVIHFPDLYKASLSKVQNLALDTLILAHDGKVAIGAADFDQLIAKVPDQPRDMKLLDVLGIKWPKGVGKVVKRLGASL</sequence>
<dbReference type="GO" id="GO:0016787">
    <property type="term" value="F:hydrolase activity"/>
    <property type="evidence" value="ECO:0007669"/>
    <property type="project" value="UniProtKB-KW"/>
</dbReference>
<dbReference type="EMBL" id="WFKQ01000012">
    <property type="protein sequence ID" value="MUG33245.1"/>
    <property type="molecule type" value="Genomic_DNA"/>
</dbReference>
<name>A0A844M3H9_9GAMM</name>
<dbReference type="InterPro" id="IPR036866">
    <property type="entry name" value="RibonucZ/Hydroxyglut_hydro"/>
</dbReference>
<comment type="caution">
    <text evidence="2">The sequence shown here is derived from an EMBL/GenBank/DDBJ whole genome shotgun (WGS) entry which is preliminary data.</text>
</comment>
<dbReference type="InterPro" id="IPR050855">
    <property type="entry name" value="NDM-1-like"/>
</dbReference>
<accession>A0A844M3H9</accession>
<evidence type="ECO:0000313" key="3">
    <source>
        <dbReference type="Proteomes" id="UP000442109"/>
    </source>
</evidence>
<organism evidence="2 3">
    <name type="scientific">Psychrobacter sanguinis</name>
    <dbReference type="NCBI Taxonomy" id="861445"/>
    <lineage>
        <taxon>Bacteria</taxon>
        <taxon>Pseudomonadati</taxon>
        <taxon>Pseudomonadota</taxon>
        <taxon>Gammaproteobacteria</taxon>
        <taxon>Moraxellales</taxon>
        <taxon>Moraxellaceae</taxon>
        <taxon>Psychrobacter</taxon>
    </lineage>
</organism>
<dbReference type="PANTHER" id="PTHR42951">
    <property type="entry name" value="METALLO-BETA-LACTAMASE DOMAIN-CONTAINING"/>
    <property type="match status" value="1"/>
</dbReference>
<dbReference type="SUPFAM" id="SSF56281">
    <property type="entry name" value="Metallo-hydrolase/oxidoreductase"/>
    <property type="match status" value="1"/>
</dbReference>
<dbReference type="Pfam" id="PF00753">
    <property type="entry name" value="Lactamase_B"/>
    <property type="match status" value="1"/>
</dbReference>
<reference evidence="2 3" key="1">
    <citation type="journal article" date="2019" name="PLoS ONE">
        <title>Pup mortality in New Zealand sea lions (Phocarctos hookeri) at Enderby Island, Auckland Islands, 2013-18.</title>
        <authorList>
            <person name="Michael S.A."/>
            <person name="Hayman D.T.S."/>
            <person name="Gray R."/>
            <person name="Zhang J."/>
            <person name="Rogers L."/>
            <person name="Roe W.D."/>
        </authorList>
    </citation>
    <scope>NUCLEOTIDE SEQUENCE [LARGE SCALE GENOMIC DNA]</scope>
    <source>
        <strain evidence="2 3">SM868</strain>
    </source>
</reference>
<dbReference type="OrthoDB" id="5443440at2"/>
<dbReference type="AlphaFoldDB" id="A0A844M3H9"/>
<dbReference type="InterPro" id="IPR001279">
    <property type="entry name" value="Metallo-B-lactamas"/>
</dbReference>
<feature type="domain" description="Metallo-beta-lactamase" evidence="1">
    <location>
        <begin position="13"/>
        <end position="212"/>
    </location>
</feature>
<dbReference type="Proteomes" id="UP000442109">
    <property type="component" value="Unassembled WGS sequence"/>
</dbReference>
<keyword evidence="2" id="KW-0378">Hydrolase</keyword>
<evidence type="ECO:0000313" key="2">
    <source>
        <dbReference type="EMBL" id="MUG33245.1"/>
    </source>
</evidence>
<keyword evidence="3" id="KW-1185">Reference proteome</keyword>
<dbReference type="PANTHER" id="PTHR42951:SF17">
    <property type="entry name" value="METALLO-BETA-LACTAMASE DOMAIN-CONTAINING PROTEIN"/>
    <property type="match status" value="1"/>
</dbReference>
<proteinExistence type="predicted"/>